<proteinExistence type="predicted"/>
<feature type="transmembrane region" description="Helical" evidence="1">
    <location>
        <begin position="177"/>
        <end position="204"/>
    </location>
</feature>
<name>A0A0D1ZTB3_9EURO</name>
<dbReference type="OrthoDB" id="3010248at2759"/>
<evidence type="ECO:0000313" key="3">
    <source>
        <dbReference type="Proteomes" id="UP000054466"/>
    </source>
</evidence>
<keyword evidence="1" id="KW-0812">Transmembrane</keyword>
<feature type="transmembrane region" description="Helical" evidence="1">
    <location>
        <begin position="144"/>
        <end position="165"/>
    </location>
</feature>
<feature type="transmembrane region" description="Helical" evidence="1">
    <location>
        <begin position="291"/>
        <end position="315"/>
    </location>
</feature>
<dbReference type="Proteomes" id="UP000054466">
    <property type="component" value="Unassembled WGS sequence"/>
</dbReference>
<evidence type="ECO:0000313" key="2">
    <source>
        <dbReference type="EMBL" id="KIW31346.1"/>
    </source>
</evidence>
<dbReference type="AlphaFoldDB" id="A0A0D1ZTB3"/>
<gene>
    <name evidence="2" type="ORF">PV07_03003</name>
</gene>
<dbReference type="EMBL" id="KN847041">
    <property type="protein sequence ID" value="KIW31346.1"/>
    <property type="molecule type" value="Genomic_DNA"/>
</dbReference>
<feature type="transmembrane region" description="Helical" evidence="1">
    <location>
        <begin position="357"/>
        <end position="378"/>
    </location>
</feature>
<dbReference type="RefSeq" id="XP_016251562.1">
    <property type="nucleotide sequence ID" value="XM_016389660.1"/>
</dbReference>
<evidence type="ECO:0000256" key="1">
    <source>
        <dbReference type="SAM" id="Phobius"/>
    </source>
</evidence>
<reference evidence="2 3" key="1">
    <citation type="submission" date="2015-01" db="EMBL/GenBank/DDBJ databases">
        <title>The Genome Sequence of Cladophialophora immunda CBS83496.</title>
        <authorList>
            <consortium name="The Broad Institute Genomics Platform"/>
            <person name="Cuomo C."/>
            <person name="de Hoog S."/>
            <person name="Gorbushina A."/>
            <person name="Stielow B."/>
            <person name="Teixiera M."/>
            <person name="Abouelleil A."/>
            <person name="Chapman S.B."/>
            <person name="Priest M."/>
            <person name="Young S.K."/>
            <person name="Wortman J."/>
            <person name="Nusbaum C."/>
            <person name="Birren B."/>
        </authorList>
    </citation>
    <scope>NUCLEOTIDE SEQUENCE [LARGE SCALE GENOMIC DNA]</scope>
    <source>
        <strain evidence="2 3">CBS 83496</strain>
    </source>
</reference>
<keyword evidence="1" id="KW-0472">Membrane</keyword>
<feature type="transmembrane region" description="Helical" evidence="1">
    <location>
        <begin position="398"/>
        <end position="421"/>
    </location>
</feature>
<keyword evidence="3" id="KW-1185">Reference proteome</keyword>
<dbReference type="GeneID" id="27342197"/>
<dbReference type="VEuPathDB" id="FungiDB:PV07_03003"/>
<feature type="transmembrane region" description="Helical" evidence="1">
    <location>
        <begin position="12"/>
        <end position="28"/>
    </location>
</feature>
<dbReference type="HOGENOM" id="CLU_604110_0_0_1"/>
<feature type="transmembrane region" description="Helical" evidence="1">
    <location>
        <begin position="321"/>
        <end position="345"/>
    </location>
</feature>
<organism evidence="2 3">
    <name type="scientific">Cladophialophora immunda</name>
    <dbReference type="NCBI Taxonomy" id="569365"/>
    <lineage>
        <taxon>Eukaryota</taxon>
        <taxon>Fungi</taxon>
        <taxon>Dikarya</taxon>
        <taxon>Ascomycota</taxon>
        <taxon>Pezizomycotina</taxon>
        <taxon>Eurotiomycetes</taxon>
        <taxon>Chaetothyriomycetidae</taxon>
        <taxon>Chaetothyriales</taxon>
        <taxon>Herpotrichiellaceae</taxon>
        <taxon>Cladophialophora</taxon>
    </lineage>
</organism>
<sequence>MPLREILDFVKFIPFLLPTLNLGLVLLQQSTSGLLLALVSALHVFSNPIDAIWSILFRQEVLYRCLVLSTSHLPDVSREFAAVLFTYDQWLQDARSHVSRVLAARRRFLEHRNIDCAVLITDEEKYLIRHAALRLRSCRPDGVFHTRLSIISFLASLAIVAYRVLSSSDGYIQREAGHILSLIAIFSHLVFAICINGYVGAFLYQEEATRVIFDLCTSLTALHNNPLNAFTLLPLPLLVIPRRQSSVTARTPAEFFRSFAARGSTAGTLNTLRARNTEKIVDGEGRDTSTLFMMSLCAVLISCLGVFAVLLLTSINPSIPVFLAFGICFLLWITNWILSAVVSCFDRRKSVENNAYSYLLTGSDAVFAVLILCSLGWSLTTWPGTTAIDPTVPTLTTVALLVVIFLLPTSMLLLVFCATFGRRNVGLVYLRSQEEALADMDAISMLPTRHLTV</sequence>
<feature type="transmembrane region" description="Helical" evidence="1">
    <location>
        <begin position="34"/>
        <end position="56"/>
    </location>
</feature>
<keyword evidence="1" id="KW-1133">Transmembrane helix</keyword>
<accession>A0A0D1ZTB3</accession>
<protein>
    <submittedName>
        <fullName evidence="2">Uncharacterized protein</fullName>
    </submittedName>
</protein>